<evidence type="ECO:0000313" key="4">
    <source>
        <dbReference type="Proteomes" id="UP000245926"/>
    </source>
</evidence>
<dbReference type="OrthoDB" id="8481828at2"/>
<name>A0A2U8W8A4_9HYPH</name>
<accession>A0A2U8W8A4</accession>
<evidence type="ECO:0000313" key="3">
    <source>
        <dbReference type="EMBL" id="AWN42355.1"/>
    </source>
</evidence>
<dbReference type="EMBL" id="CP029550">
    <property type="protein sequence ID" value="AWN42355.1"/>
    <property type="molecule type" value="Genomic_DNA"/>
</dbReference>
<dbReference type="Pfam" id="PF07896">
    <property type="entry name" value="DUF1674"/>
    <property type="match status" value="1"/>
</dbReference>
<dbReference type="KEGG" id="mets:DK389_19965"/>
<keyword evidence="4" id="KW-1185">Reference proteome</keyword>
<dbReference type="InterPro" id="IPR012875">
    <property type="entry name" value="SDHF4"/>
</dbReference>
<dbReference type="Proteomes" id="UP000245926">
    <property type="component" value="Chromosome"/>
</dbReference>
<proteinExistence type="inferred from homology"/>
<evidence type="ECO:0000256" key="1">
    <source>
        <dbReference type="ARBA" id="ARBA00005701"/>
    </source>
</evidence>
<reference evidence="4" key="1">
    <citation type="submission" date="2018-05" db="EMBL/GenBank/DDBJ databases">
        <title>Complete Genome Sequence of Methylobacterium sp. 17SD2-17.</title>
        <authorList>
            <person name="Srinivasan S."/>
        </authorList>
    </citation>
    <scope>NUCLEOTIDE SEQUENCE [LARGE SCALE GENOMIC DNA]</scope>
    <source>
        <strain evidence="4">17SD2-17</strain>
    </source>
</reference>
<organism evidence="3 4">
    <name type="scientific">Methylobacterium durans</name>
    <dbReference type="NCBI Taxonomy" id="2202825"/>
    <lineage>
        <taxon>Bacteria</taxon>
        <taxon>Pseudomonadati</taxon>
        <taxon>Pseudomonadota</taxon>
        <taxon>Alphaproteobacteria</taxon>
        <taxon>Hyphomicrobiales</taxon>
        <taxon>Methylobacteriaceae</taxon>
        <taxon>Methylobacterium</taxon>
    </lineage>
</organism>
<gene>
    <name evidence="3" type="ORF">DK389_19965</name>
</gene>
<evidence type="ECO:0000256" key="2">
    <source>
        <dbReference type="SAM" id="MobiDB-lite"/>
    </source>
</evidence>
<protein>
    <submittedName>
        <fullName evidence="3">DUF1674 domain-containing protein</fullName>
    </submittedName>
</protein>
<feature type="region of interest" description="Disordered" evidence="2">
    <location>
        <begin position="1"/>
        <end position="41"/>
    </location>
</feature>
<dbReference type="AlphaFoldDB" id="A0A2U8W8A4"/>
<comment type="similarity">
    <text evidence="1">Belongs to the SDHAF4 family.</text>
</comment>
<sequence>MQGTRQGIRQGTRDTDASGPAEAASPKRLTPAAERALSEAAERRAAIDARAAEIAARRERQGRGGLEPVRYDDWEVKGIAVDF</sequence>